<feature type="compositionally biased region" description="Low complexity" evidence="1">
    <location>
        <begin position="164"/>
        <end position="191"/>
    </location>
</feature>
<feature type="compositionally biased region" description="Gly residues" evidence="1">
    <location>
        <begin position="517"/>
        <end position="526"/>
    </location>
</feature>
<dbReference type="PRINTS" id="PR01217">
    <property type="entry name" value="PRICHEXTENSN"/>
</dbReference>
<protein>
    <submittedName>
        <fullName evidence="5">Coilin</fullName>
    </submittedName>
</protein>
<sequence length="678" mass="72470">MAASNTNVIRVRLYFDYPPPSVSDCRMCWVLVDLNKCRVVADIASVIREKFDFSRRSILSLFIEDCYLPHTESIYVVRDNDSIRVKVDTLTLSNGSQSKKRRRDAEKEEPTQNRVSEGWKKKKKKRKNEEGEEADSNQAAVEEKRKEDKKKQKKKKKDKKVETKTTASSTGPSPTSSTGPSPTSSTGPSPTVVKSDKNTKKAPAATAVSVNGKATAKTPNGETDDSSDSSESSSEEEAPSKTPMQKLPPKSHSASSTPPVTSKATPVVKPPAPNKKPRPPPSSSDSDSSDSSGDDASSKATTGQPPVKNQTPLSKPAATPPTTIPTGSGAGPRDKTTPSKPRPSLPSSGPRTSVSPGQRANAPGPGSTPAVQKAQRRPESPGSSSSSEEEIQLVIKQPSLGMGIVPAMAAEPTWRGRGRGSPRGPERGGGRGDGGQRWGGGGRGGEWDRGPRGGGRGGEWDRGPRGGGRGGEWDRDPRGGGRGGEWDRGPRGGGRGGEGDRGPRGGGRGGEGDRGPRGGGRGGRGDNAGFYFNYEGEQQTHQQPPSYQKDSLINSSVVFQNPSESVPKRDYSEMPLLAAPPQDGQKIAFKLLELTENYTPEVSEYKEGKIIHFDHSTKQIELELLSAYQAPVEPGKFDLVYQNADGSESVEYAVSRGSRVTERWDSLLEPRLVVGNLS</sequence>
<dbReference type="Proteomes" id="UP001652741">
    <property type="component" value="Chromosome ssa06"/>
</dbReference>
<feature type="compositionally biased region" description="Basic and acidic residues" evidence="1">
    <location>
        <begin position="141"/>
        <end position="150"/>
    </location>
</feature>
<gene>
    <name evidence="5" type="primary">coil</name>
</gene>
<feature type="compositionally biased region" description="Low complexity" evidence="1">
    <location>
        <begin position="283"/>
        <end position="300"/>
    </location>
</feature>
<evidence type="ECO:0000259" key="3">
    <source>
        <dbReference type="Pfam" id="PF23086"/>
    </source>
</evidence>
<dbReference type="Pfam" id="PF15862">
    <property type="entry name" value="Coilin_N"/>
    <property type="match status" value="1"/>
</dbReference>
<feature type="domain" description="Coilin N-terminal" evidence="2">
    <location>
        <begin position="9"/>
        <end position="149"/>
    </location>
</feature>
<evidence type="ECO:0000259" key="2">
    <source>
        <dbReference type="Pfam" id="PF15862"/>
    </source>
</evidence>
<dbReference type="InterPro" id="IPR056398">
    <property type="entry name" value="Tudor_Coilin"/>
</dbReference>
<evidence type="ECO:0000313" key="5">
    <source>
        <dbReference type="RefSeq" id="XP_045577225.1"/>
    </source>
</evidence>
<proteinExistence type="predicted"/>
<dbReference type="Pfam" id="PF23086">
    <property type="entry name" value="Tudor_Coilin"/>
    <property type="match status" value="1"/>
</dbReference>
<dbReference type="GeneID" id="106606213"/>
<feature type="domain" description="Coilin tudor" evidence="3">
    <location>
        <begin position="569"/>
        <end position="661"/>
    </location>
</feature>
<feature type="compositionally biased region" description="Gly residues" evidence="1">
    <location>
        <begin position="431"/>
        <end position="444"/>
    </location>
</feature>
<keyword evidence="4" id="KW-1185">Reference proteome</keyword>
<organism evidence="4 5">
    <name type="scientific">Salmo salar</name>
    <name type="common">Atlantic salmon</name>
    <dbReference type="NCBI Taxonomy" id="8030"/>
    <lineage>
        <taxon>Eukaryota</taxon>
        <taxon>Metazoa</taxon>
        <taxon>Chordata</taxon>
        <taxon>Craniata</taxon>
        <taxon>Vertebrata</taxon>
        <taxon>Euteleostomi</taxon>
        <taxon>Actinopterygii</taxon>
        <taxon>Neopterygii</taxon>
        <taxon>Teleostei</taxon>
        <taxon>Protacanthopterygii</taxon>
        <taxon>Salmoniformes</taxon>
        <taxon>Salmonidae</taxon>
        <taxon>Salmoninae</taxon>
        <taxon>Salmo</taxon>
    </lineage>
</organism>
<feature type="compositionally biased region" description="Polar residues" evidence="1">
    <location>
        <begin position="301"/>
        <end position="313"/>
    </location>
</feature>
<accession>A0ABM3F1T7</accession>
<feature type="region of interest" description="Disordered" evidence="1">
    <location>
        <begin position="94"/>
        <end position="552"/>
    </location>
</feature>
<feature type="compositionally biased region" description="Pro residues" evidence="1">
    <location>
        <begin position="268"/>
        <end position="282"/>
    </location>
</feature>
<dbReference type="RefSeq" id="XP_045577225.1">
    <property type="nucleotide sequence ID" value="XM_045721269.1"/>
</dbReference>
<evidence type="ECO:0000313" key="4">
    <source>
        <dbReference type="Proteomes" id="UP001652741"/>
    </source>
</evidence>
<dbReference type="InterPro" id="IPR031722">
    <property type="entry name" value="Coilin_N"/>
</dbReference>
<feature type="compositionally biased region" description="Polar residues" evidence="1">
    <location>
        <begin position="536"/>
        <end position="552"/>
    </location>
</feature>
<dbReference type="PANTHER" id="PTHR15197:SF0">
    <property type="entry name" value="COILIN"/>
    <property type="match status" value="1"/>
</dbReference>
<dbReference type="PANTHER" id="PTHR15197">
    <property type="entry name" value="COILIN P80"/>
    <property type="match status" value="1"/>
</dbReference>
<reference evidence="5" key="1">
    <citation type="submission" date="2025-08" db="UniProtKB">
        <authorList>
            <consortium name="RefSeq"/>
        </authorList>
    </citation>
    <scope>IDENTIFICATION</scope>
</reference>
<feature type="compositionally biased region" description="Basic and acidic residues" evidence="1">
    <location>
        <begin position="471"/>
        <end position="490"/>
    </location>
</feature>
<name>A0ABM3F1T7_SALSA</name>
<dbReference type="InterPro" id="IPR024822">
    <property type="entry name" value="Coilin"/>
</dbReference>
<feature type="compositionally biased region" description="Acidic residues" evidence="1">
    <location>
        <begin position="222"/>
        <end position="237"/>
    </location>
</feature>
<feature type="compositionally biased region" description="Polar residues" evidence="1">
    <location>
        <begin position="345"/>
        <end position="358"/>
    </location>
</feature>
<evidence type="ECO:0000256" key="1">
    <source>
        <dbReference type="SAM" id="MobiDB-lite"/>
    </source>
</evidence>